<dbReference type="Pfam" id="PF01739">
    <property type="entry name" value="CheR"/>
    <property type="match status" value="1"/>
</dbReference>
<dbReference type="RefSeq" id="WP_155176001.1">
    <property type="nucleotide sequence ID" value="NZ_BAAAFL010000003.1"/>
</dbReference>
<sequence length="274" mass="31771">MRRIEITDEELNSLTSAIMTRHGIDFTCYEPKSLKRRVTRALSVFKLDSIHDLWLKILRERDFVHPFVNELSVGLTEMFRDPFFWQKLSTLLPALVHEKGKIDVWHAGCSSGEEVYTLSILLKELGLEGKANALATDINTDALNQAKKGKYHQLKFKDYSYNYLKYKSNGSSLSQYYSDDGKYGVMQQELIKHVIFDKSNLITDNVNQTFDIIFCRNVMIYFDIDAKKMVLEKLYNNLKPGGLLVIGFFDALIPIIDKARFQIFDLNNKIFKKI</sequence>
<proteinExistence type="predicted"/>
<gene>
    <name evidence="2" type="ORF">E1163_26120</name>
</gene>
<dbReference type="SUPFAM" id="SSF47757">
    <property type="entry name" value="Chemotaxis receptor methyltransferase CheR, N-terminal domain"/>
    <property type="match status" value="1"/>
</dbReference>
<organism evidence="2 3">
    <name type="scientific">Fulvivirga kasyanovii</name>
    <dbReference type="NCBI Taxonomy" id="396812"/>
    <lineage>
        <taxon>Bacteria</taxon>
        <taxon>Pseudomonadati</taxon>
        <taxon>Bacteroidota</taxon>
        <taxon>Cytophagia</taxon>
        <taxon>Cytophagales</taxon>
        <taxon>Fulvivirgaceae</taxon>
        <taxon>Fulvivirga</taxon>
    </lineage>
</organism>
<dbReference type="Gene3D" id="3.40.50.150">
    <property type="entry name" value="Vaccinia Virus protein VP39"/>
    <property type="match status" value="1"/>
</dbReference>
<dbReference type="InterPro" id="IPR000780">
    <property type="entry name" value="CheR_MeTrfase"/>
</dbReference>
<dbReference type="InterPro" id="IPR022641">
    <property type="entry name" value="CheR_N"/>
</dbReference>
<dbReference type="EMBL" id="SMLW01000664">
    <property type="protein sequence ID" value="MTI28460.1"/>
    <property type="molecule type" value="Genomic_DNA"/>
</dbReference>
<name>A0ABW9RZG1_9BACT</name>
<evidence type="ECO:0000313" key="3">
    <source>
        <dbReference type="Proteomes" id="UP000798808"/>
    </source>
</evidence>
<evidence type="ECO:0000313" key="2">
    <source>
        <dbReference type="EMBL" id="MTI28460.1"/>
    </source>
</evidence>
<dbReference type="InterPro" id="IPR050903">
    <property type="entry name" value="Bact_Chemotaxis_MeTrfase"/>
</dbReference>
<reference evidence="2 3" key="1">
    <citation type="submission" date="2019-02" db="EMBL/GenBank/DDBJ databases">
        <authorList>
            <person name="Goldberg S.R."/>
            <person name="Haltli B.A."/>
            <person name="Correa H."/>
            <person name="Russell K.G."/>
        </authorList>
    </citation>
    <scope>NUCLEOTIDE SEQUENCE [LARGE SCALE GENOMIC DNA]</scope>
    <source>
        <strain evidence="2 3">JCM 16186</strain>
    </source>
</reference>
<dbReference type="PANTHER" id="PTHR24422">
    <property type="entry name" value="CHEMOTAXIS PROTEIN METHYLTRANSFERASE"/>
    <property type="match status" value="1"/>
</dbReference>
<dbReference type="CDD" id="cd02440">
    <property type="entry name" value="AdoMet_MTases"/>
    <property type="match status" value="1"/>
</dbReference>
<dbReference type="PANTHER" id="PTHR24422:SF8">
    <property type="entry name" value="CHEMOTAXIS PROTEIN"/>
    <property type="match status" value="1"/>
</dbReference>
<accession>A0ABW9RZG1</accession>
<keyword evidence="3" id="KW-1185">Reference proteome</keyword>
<evidence type="ECO:0000259" key="1">
    <source>
        <dbReference type="PROSITE" id="PS50123"/>
    </source>
</evidence>
<dbReference type="InterPro" id="IPR022642">
    <property type="entry name" value="CheR_C"/>
</dbReference>
<comment type="caution">
    <text evidence="2">The sequence shown here is derived from an EMBL/GenBank/DDBJ whole genome shotgun (WGS) entry which is preliminary data.</text>
</comment>
<protein>
    <submittedName>
        <fullName evidence="2">Protein-glutamate O-methyltransferase CheR</fullName>
    </submittedName>
</protein>
<dbReference type="InterPro" id="IPR029063">
    <property type="entry name" value="SAM-dependent_MTases_sf"/>
</dbReference>
<dbReference type="Pfam" id="PF03705">
    <property type="entry name" value="CheR_N"/>
    <property type="match status" value="1"/>
</dbReference>
<feature type="domain" description="CheR-type methyltransferase" evidence="1">
    <location>
        <begin position="1"/>
        <end position="274"/>
    </location>
</feature>
<dbReference type="SMART" id="SM00138">
    <property type="entry name" value="MeTrc"/>
    <property type="match status" value="1"/>
</dbReference>
<dbReference type="SUPFAM" id="SSF53335">
    <property type="entry name" value="S-adenosyl-L-methionine-dependent methyltransferases"/>
    <property type="match status" value="1"/>
</dbReference>
<dbReference type="PROSITE" id="PS50123">
    <property type="entry name" value="CHER"/>
    <property type="match status" value="1"/>
</dbReference>
<dbReference type="PRINTS" id="PR00996">
    <property type="entry name" value="CHERMTFRASE"/>
</dbReference>
<dbReference type="Proteomes" id="UP000798808">
    <property type="component" value="Unassembled WGS sequence"/>
</dbReference>